<keyword evidence="3" id="KW-1185">Reference proteome</keyword>
<dbReference type="EMBL" id="SRMA01027306">
    <property type="protein sequence ID" value="TRY55859.1"/>
    <property type="molecule type" value="Genomic_DNA"/>
</dbReference>
<reference evidence="2 3" key="1">
    <citation type="journal article" date="2019" name="Sci. Data">
        <title>Hybrid genome assembly and annotation of Danionella translucida.</title>
        <authorList>
            <person name="Kadobianskyi M."/>
            <person name="Schulze L."/>
            <person name="Schuelke M."/>
            <person name="Judkewitz B."/>
        </authorList>
    </citation>
    <scope>NUCLEOTIDE SEQUENCE [LARGE SCALE GENOMIC DNA]</scope>
    <source>
        <strain evidence="2 3">Bolton</strain>
    </source>
</reference>
<dbReference type="Gene3D" id="3.40.220.10">
    <property type="entry name" value="Leucine Aminopeptidase, subunit E, domain 1"/>
    <property type="match status" value="1"/>
</dbReference>
<dbReference type="OrthoDB" id="6133115at2759"/>
<dbReference type="AlphaFoldDB" id="A0A553MRR9"/>
<accession>A0A553MRR9</accession>
<dbReference type="InterPro" id="IPR002589">
    <property type="entry name" value="Macro_dom"/>
</dbReference>
<sequence length="194" mass="21812">MECLPVDSLISATHTAASALWGWQPFQCELVPRVSWELLKNLVVYREFVFQKSLLYQSPLPVLISNTDGPHLCLFIYDNAHVVHRNCMGKVLSQSIQISLLAGVYISSRTVNRSHSSLPQASCLKVMFDVAYHKSLRQLPYLSPQNSKHVIHTVGPIARGNVGQSEKDDLKACYKNSLKLLKDNKLRSVIHRCG</sequence>
<evidence type="ECO:0000313" key="3">
    <source>
        <dbReference type="Proteomes" id="UP000316079"/>
    </source>
</evidence>
<dbReference type="SUPFAM" id="SSF52949">
    <property type="entry name" value="Macro domain-like"/>
    <property type="match status" value="1"/>
</dbReference>
<gene>
    <name evidence="2" type="ORF">DNTS_027371</name>
</gene>
<name>A0A553MRR9_9TELE</name>
<feature type="domain" description="Macro" evidence="1">
    <location>
        <begin position="147"/>
        <end position="189"/>
    </location>
</feature>
<proteinExistence type="predicted"/>
<dbReference type="Pfam" id="PF01661">
    <property type="entry name" value="Macro"/>
    <property type="match status" value="1"/>
</dbReference>
<organism evidence="2 3">
    <name type="scientific">Danionella cerebrum</name>
    <dbReference type="NCBI Taxonomy" id="2873325"/>
    <lineage>
        <taxon>Eukaryota</taxon>
        <taxon>Metazoa</taxon>
        <taxon>Chordata</taxon>
        <taxon>Craniata</taxon>
        <taxon>Vertebrata</taxon>
        <taxon>Euteleostomi</taxon>
        <taxon>Actinopterygii</taxon>
        <taxon>Neopterygii</taxon>
        <taxon>Teleostei</taxon>
        <taxon>Ostariophysi</taxon>
        <taxon>Cypriniformes</taxon>
        <taxon>Danionidae</taxon>
        <taxon>Danioninae</taxon>
        <taxon>Danionella</taxon>
    </lineage>
</organism>
<dbReference type="InterPro" id="IPR043472">
    <property type="entry name" value="Macro_dom-like"/>
</dbReference>
<dbReference type="STRING" id="623744.A0A553MRR9"/>
<dbReference type="Proteomes" id="UP000316079">
    <property type="component" value="Unassembled WGS sequence"/>
</dbReference>
<protein>
    <recommendedName>
        <fullName evidence="1">Macro domain-containing protein</fullName>
    </recommendedName>
</protein>
<evidence type="ECO:0000313" key="2">
    <source>
        <dbReference type="EMBL" id="TRY55859.1"/>
    </source>
</evidence>
<comment type="caution">
    <text evidence="2">The sequence shown here is derived from an EMBL/GenBank/DDBJ whole genome shotgun (WGS) entry which is preliminary data.</text>
</comment>
<evidence type="ECO:0000259" key="1">
    <source>
        <dbReference type="Pfam" id="PF01661"/>
    </source>
</evidence>